<gene>
    <name evidence="1" type="ORF">BCL64_101101</name>
</gene>
<dbReference type="AlphaFoldDB" id="A0A2T0VS69"/>
<accession>A0A2T0VS69</accession>
<comment type="caution">
    <text evidence="1">The sequence shown here is derived from an EMBL/GenBank/DDBJ whole genome shotgun (WGS) entry which is preliminary data.</text>
</comment>
<evidence type="ECO:0000313" key="1">
    <source>
        <dbReference type="EMBL" id="PRY73437.1"/>
    </source>
</evidence>
<dbReference type="Gene3D" id="3.40.50.300">
    <property type="entry name" value="P-loop containing nucleotide triphosphate hydrolases"/>
    <property type="match status" value="1"/>
</dbReference>
<keyword evidence="1" id="KW-0418">Kinase</keyword>
<dbReference type="InterPro" id="IPR027417">
    <property type="entry name" value="P-loop_NTPase"/>
</dbReference>
<dbReference type="Pfam" id="PF02283">
    <property type="entry name" value="CobU"/>
    <property type="match status" value="1"/>
</dbReference>
<dbReference type="InterPro" id="IPR003203">
    <property type="entry name" value="CobU/CobP"/>
</dbReference>
<protein>
    <submittedName>
        <fullName evidence="1">Adenosylcobinamide kinase /adenosylcobinamide-phosphate guanylyltransferase</fullName>
    </submittedName>
</protein>
<dbReference type="GO" id="GO:0000166">
    <property type="term" value="F:nucleotide binding"/>
    <property type="evidence" value="ECO:0007669"/>
    <property type="project" value="InterPro"/>
</dbReference>
<reference evidence="1 2" key="1">
    <citation type="submission" date="2018-03" db="EMBL/GenBank/DDBJ databases">
        <title>Comparative analysis of microorganisms from saline springs in Andes Mountain Range, Colombia.</title>
        <authorList>
            <person name="Rubin E."/>
        </authorList>
    </citation>
    <scope>NUCLEOTIDE SEQUENCE [LARGE SCALE GENOMIC DNA]</scope>
    <source>
        <strain evidence="1 2">USBA 854</strain>
    </source>
</reference>
<dbReference type="Proteomes" id="UP000239896">
    <property type="component" value="Unassembled WGS sequence"/>
</dbReference>
<keyword evidence="1" id="KW-0808">Transferase</keyword>
<dbReference type="UniPathway" id="UPA00148">
    <property type="reaction ID" value="UER00236"/>
</dbReference>
<dbReference type="GO" id="GO:0043752">
    <property type="term" value="F:adenosylcobinamide kinase activity"/>
    <property type="evidence" value="ECO:0007669"/>
    <property type="project" value="InterPro"/>
</dbReference>
<dbReference type="GO" id="GO:0009236">
    <property type="term" value="P:cobalamin biosynthetic process"/>
    <property type="evidence" value="ECO:0007669"/>
    <property type="project" value="UniProtKB-UniPathway"/>
</dbReference>
<sequence>MLCVIGGACSGRRALVAERYPRAVWHRLGPGESPAALAGRQSSGGVLVVTGWADWLKALLAATADDETVRAAWRDQLVALGDAERQAGGEALLILDEMGSGIVPMAADDRRLRDLNGWLAQEVAARSRSVWQVRHGLCKQSK</sequence>
<keyword evidence="1" id="KW-0548">Nucleotidyltransferase</keyword>
<proteinExistence type="predicted"/>
<name>A0A2T0VS69_9GAMM</name>
<dbReference type="SUPFAM" id="SSF52540">
    <property type="entry name" value="P-loop containing nucleoside triphosphate hydrolases"/>
    <property type="match status" value="1"/>
</dbReference>
<dbReference type="EMBL" id="PVTM01000001">
    <property type="protein sequence ID" value="PRY73437.1"/>
    <property type="molecule type" value="Genomic_DNA"/>
</dbReference>
<organism evidence="1 2">
    <name type="scientific">Halomonas ventosae</name>
    <dbReference type="NCBI Taxonomy" id="229007"/>
    <lineage>
        <taxon>Bacteria</taxon>
        <taxon>Pseudomonadati</taxon>
        <taxon>Pseudomonadota</taxon>
        <taxon>Gammaproteobacteria</taxon>
        <taxon>Oceanospirillales</taxon>
        <taxon>Halomonadaceae</taxon>
        <taxon>Halomonas</taxon>
    </lineage>
</organism>
<keyword evidence="2" id="KW-1185">Reference proteome</keyword>
<dbReference type="GO" id="GO:0016779">
    <property type="term" value="F:nucleotidyltransferase activity"/>
    <property type="evidence" value="ECO:0007669"/>
    <property type="project" value="UniProtKB-KW"/>
</dbReference>
<evidence type="ECO:0000313" key="2">
    <source>
        <dbReference type="Proteomes" id="UP000239896"/>
    </source>
</evidence>